<gene>
    <name evidence="1" type="ORF">AFUS01_LOCUS15189</name>
</gene>
<reference evidence="1" key="1">
    <citation type="submission" date="2021-06" db="EMBL/GenBank/DDBJ databases">
        <authorList>
            <person name="Hodson N. C."/>
            <person name="Mongue J. A."/>
            <person name="Jaron S. K."/>
        </authorList>
    </citation>
    <scope>NUCLEOTIDE SEQUENCE</scope>
</reference>
<protein>
    <submittedName>
        <fullName evidence="1">Uncharacterized protein</fullName>
    </submittedName>
</protein>
<evidence type="ECO:0000313" key="1">
    <source>
        <dbReference type="EMBL" id="CAG7726270.1"/>
    </source>
</evidence>
<dbReference type="EMBL" id="CAJVCH010133111">
    <property type="protein sequence ID" value="CAG7726270.1"/>
    <property type="molecule type" value="Genomic_DNA"/>
</dbReference>
<proteinExistence type="predicted"/>
<organism evidence="1 2">
    <name type="scientific">Allacma fusca</name>
    <dbReference type="NCBI Taxonomy" id="39272"/>
    <lineage>
        <taxon>Eukaryota</taxon>
        <taxon>Metazoa</taxon>
        <taxon>Ecdysozoa</taxon>
        <taxon>Arthropoda</taxon>
        <taxon>Hexapoda</taxon>
        <taxon>Collembola</taxon>
        <taxon>Symphypleona</taxon>
        <taxon>Sminthuridae</taxon>
        <taxon>Allacma</taxon>
    </lineage>
</organism>
<comment type="caution">
    <text evidence="1">The sequence shown here is derived from an EMBL/GenBank/DDBJ whole genome shotgun (WGS) entry which is preliminary data.</text>
</comment>
<feature type="non-terminal residue" evidence="1">
    <location>
        <position position="1"/>
    </location>
</feature>
<keyword evidence="2" id="KW-1185">Reference proteome</keyword>
<accession>A0A8J2JTH0</accession>
<dbReference type="Proteomes" id="UP000708208">
    <property type="component" value="Unassembled WGS sequence"/>
</dbReference>
<evidence type="ECO:0000313" key="2">
    <source>
        <dbReference type="Proteomes" id="UP000708208"/>
    </source>
</evidence>
<sequence length="61" mass="7205">QAARVFNYTHDVPLQRQFTSVENFRKMYEGKKCNALIQEVNFDVHDMPTVNLKRLQLGFCD</sequence>
<name>A0A8J2JTH0_9HEXA</name>
<dbReference type="AlphaFoldDB" id="A0A8J2JTH0"/>